<organism evidence="2 3">
    <name type="scientific">Nocardia vinacea</name>
    <dbReference type="NCBI Taxonomy" id="96468"/>
    <lineage>
        <taxon>Bacteria</taxon>
        <taxon>Bacillati</taxon>
        <taxon>Actinomycetota</taxon>
        <taxon>Actinomycetes</taxon>
        <taxon>Mycobacteriales</taxon>
        <taxon>Nocardiaceae</taxon>
        <taxon>Nocardia</taxon>
    </lineage>
</organism>
<reference evidence="2" key="1">
    <citation type="submission" date="2022-10" db="EMBL/GenBank/DDBJ databases">
        <title>The complete genomes of actinobacterial strains from the NBC collection.</title>
        <authorList>
            <person name="Joergensen T.S."/>
            <person name="Alvarez Arevalo M."/>
            <person name="Sterndorff E.B."/>
            <person name="Faurdal D."/>
            <person name="Vuksanovic O."/>
            <person name="Mourched A.-S."/>
            <person name="Charusanti P."/>
            <person name="Shaw S."/>
            <person name="Blin K."/>
            <person name="Weber T."/>
        </authorList>
    </citation>
    <scope>NUCLEOTIDE SEQUENCE</scope>
    <source>
        <strain evidence="2">NBC_01482</strain>
    </source>
</reference>
<proteinExistence type="predicted"/>
<dbReference type="Pfam" id="PF00350">
    <property type="entry name" value="Dynamin_N"/>
    <property type="match status" value="1"/>
</dbReference>
<dbReference type="InterPro" id="IPR051943">
    <property type="entry name" value="TRAFAC_Dynamin-like_GTPase"/>
</dbReference>
<dbReference type="SUPFAM" id="SSF52540">
    <property type="entry name" value="P-loop containing nucleoside triphosphate hydrolases"/>
    <property type="match status" value="1"/>
</dbReference>
<evidence type="ECO:0000313" key="3">
    <source>
        <dbReference type="Proteomes" id="UP001432062"/>
    </source>
</evidence>
<dbReference type="Gene3D" id="3.40.50.300">
    <property type="entry name" value="P-loop containing nucleotide triphosphate hydrolases"/>
    <property type="match status" value="1"/>
</dbReference>
<name>A0ABZ1YTA6_9NOCA</name>
<dbReference type="PANTHER" id="PTHR43681">
    <property type="entry name" value="TRANSMEMBRANE GTPASE FZO"/>
    <property type="match status" value="1"/>
</dbReference>
<accession>A0ABZ1YTA6</accession>
<keyword evidence="3" id="KW-1185">Reference proteome</keyword>
<dbReference type="EMBL" id="CP109441">
    <property type="protein sequence ID" value="WUV46261.1"/>
    <property type="molecule type" value="Genomic_DNA"/>
</dbReference>
<evidence type="ECO:0000259" key="1">
    <source>
        <dbReference type="Pfam" id="PF00350"/>
    </source>
</evidence>
<protein>
    <submittedName>
        <fullName evidence="2">Dynamin family protein</fullName>
    </submittedName>
</protein>
<dbReference type="Proteomes" id="UP001432062">
    <property type="component" value="Chromosome"/>
</dbReference>
<gene>
    <name evidence="2" type="ORF">OG563_45625</name>
</gene>
<dbReference type="PANTHER" id="PTHR43681:SF1">
    <property type="entry name" value="SARCALUMENIN"/>
    <property type="match status" value="1"/>
</dbReference>
<dbReference type="InterPro" id="IPR027417">
    <property type="entry name" value="P-loop_NTPase"/>
</dbReference>
<dbReference type="InterPro" id="IPR045063">
    <property type="entry name" value="Dynamin_N"/>
</dbReference>
<feature type="domain" description="Dynamin N-terminal" evidence="1">
    <location>
        <begin position="52"/>
        <end position="201"/>
    </location>
</feature>
<evidence type="ECO:0000313" key="2">
    <source>
        <dbReference type="EMBL" id="WUV46261.1"/>
    </source>
</evidence>
<dbReference type="RefSeq" id="WP_329409864.1">
    <property type="nucleotide sequence ID" value="NZ_CP109441.1"/>
</dbReference>
<sequence length="613" mass="67108">MRPDQLPTGGSAAAVPPLFDWLIRLAQSADREDLLGTLQSVRRRSADAAMRVAVVGLRQQGKSQLINALLNEQVCVVGDRRATSVVTVVRHADEPVAKLVVELPDAETPVAAALPFGELQSDLAKSAHARGGQVMCAEVGIDTATLPKGLALIDTPGVGAIGQRHVPRVLNEVALADAVIIVTDASQEFTEPEFRFVQQVISLCPTAVIALTKVDIYPEWRRIADADRRHLADAGVGCRIIPVSSMLRGHAVRLRDKELNAESGYPDLLAFLRTEGLADIATKRRIRIARDIESVAHHLTVPFEAELNALRDPGFQQRMSEELKTRKDISDAQVKSARSWQQVLNDGVADLNSEIDHDLRERLRSINKHIESELEDGDPDKKWPVLTEWVQEEVSAAVADNFVWAYQSAQALAERVAASFAVDGNGVDLPVLEAICEGDLIDRRLQIGDLRDMKVSLADKGLTAVRSGYSGAMMIGMGATMVGAAMMNPITIGAGVVIGVKAYQQDRAGRLARRRNVAQLTLRKYVDDVSFQVHKLSRDRLRNVQRELRDHFKESAEQALASLQSSLKAAQDAAGMEHVAREKRAAEVEQNLTALARVREGATRLRTVQSQRT</sequence>